<name>A0A9Q0DN47_9TELE</name>
<evidence type="ECO:0000313" key="2">
    <source>
        <dbReference type="EMBL" id="KAJ3589592.1"/>
    </source>
</evidence>
<reference evidence="2" key="1">
    <citation type="submission" date="2022-07" db="EMBL/GenBank/DDBJ databases">
        <title>Chromosome-level genome of Muraenolepis orangiensis.</title>
        <authorList>
            <person name="Kim J."/>
        </authorList>
    </citation>
    <scope>NUCLEOTIDE SEQUENCE</scope>
    <source>
        <strain evidence="2">KU_S4_2022</strain>
        <tissue evidence="2">Muscle</tissue>
    </source>
</reference>
<gene>
    <name evidence="2" type="ORF">NHX12_010437</name>
</gene>
<keyword evidence="3" id="KW-1185">Reference proteome</keyword>
<protein>
    <submittedName>
        <fullName evidence="2">Uncharacterized protein</fullName>
    </submittedName>
</protein>
<evidence type="ECO:0000313" key="3">
    <source>
        <dbReference type="Proteomes" id="UP001148018"/>
    </source>
</evidence>
<dbReference type="AlphaFoldDB" id="A0A9Q0DN47"/>
<feature type="region of interest" description="Disordered" evidence="1">
    <location>
        <begin position="72"/>
        <end position="91"/>
    </location>
</feature>
<feature type="compositionally biased region" description="Low complexity" evidence="1">
    <location>
        <begin position="81"/>
        <end position="91"/>
    </location>
</feature>
<comment type="caution">
    <text evidence="2">The sequence shown here is derived from an EMBL/GenBank/DDBJ whole genome shotgun (WGS) entry which is preliminary data.</text>
</comment>
<sequence length="91" mass="10158">MRQQGVWMKWEQAVEQKVSRAELLGQKRGSRSIISAAAQQPRERGAAMGRHHLHCKRIRPVKKNIPFIGAGQRPTVASRTSSSSLLLTAQD</sequence>
<accession>A0A9Q0DN47</accession>
<dbReference type="Proteomes" id="UP001148018">
    <property type="component" value="Unassembled WGS sequence"/>
</dbReference>
<organism evidence="2 3">
    <name type="scientific">Muraenolepis orangiensis</name>
    <name type="common">Patagonian moray cod</name>
    <dbReference type="NCBI Taxonomy" id="630683"/>
    <lineage>
        <taxon>Eukaryota</taxon>
        <taxon>Metazoa</taxon>
        <taxon>Chordata</taxon>
        <taxon>Craniata</taxon>
        <taxon>Vertebrata</taxon>
        <taxon>Euteleostomi</taxon>
        <taxon>Actinopterygii</taxon>
        <taxon>Neopterygii</taxon>
        <taxon>Teleostei</taxon>
        <taxon>Neoteleostei</taxon>
        <taxon>Acanthomorphata</taxon>
        <taxon>Zeiogadaria</taxon>
        <taxon>Gadariae</taxon>
        <taxon>Gadiformes</taxon>
        <taxon>Muraenolepidoidei</taxon>
        <taxon>Muraenolepididae</taxon>
        <taxon>Muraenolepis</taxon>
    </lineage>
</organism>
<evidence type="ECO:0000256" key="1">
    <source>
        <dbReference type="SAM" id="MobiDB-lite"/>
    </source>
</evidence>
<proteinExistence type="predicted"/>
<dbReference type="EMBL" id="JANIIK010000115">
    <property type="protein sequence ID" value="KAJ3589592.1"/>
    <property type="molecule type" value="Genomic_DNA"/>
</dbReference>